<name>A0A1F6DH07_9BACT</name>
<proteinExistence type="predicted"/>
<gene>
    <name evidence="1" type="ORF">A2765_03755</name>
</gene>
<comment type="caution">
    <text evidence="1">The sequence shown here is derived from an EMBL/GenBank/DDBJ whole genome shotgun (WGS) entry which is preliminary data.</text>
</comment>
<organism evidence="1 2">
    <name type="scientific">Candidatus Kaiserbacteria bacterium RIFCSPHIGHO2_01_FULL_56_24</name>
    <dbReference type="NCBI Taxonomy" id="1798487"/>
    <lineage>
        <taxon>Bacteria</taxon>
        <taxon>Candidatus Kaiseribacteriota</taxon>
    </lineage>
</organism>
<dbReference type="EMBL" id="MFLA01000004">
    <property type="protein sequence ID" value="OGG60661.1"/>
    <property type="molecule type" value="Genomic_DNA"/>
</dbReference>
<evidence type="ECO:0000313" key="2">
    <source>
        <dbReference type="Proteomes" id="UP000176377"/>
    </source>
</evidence>
<dbReference type="AlphaFoldDB" id="A0A1F6DH07"/>
<accession>A0A1F6DH07</accession>
<dbReference type="Proteomes" id="UP000176377">
    <property type="component" value="Unassembled WGS sequence"/>
</dbReference>
<reference evidence="1 2" key="1">
    <citation type="journal article" date="2016" name="Nat. Commun.">
        <title>Thousands of microbial genomes shed light on interconnected biogeochemical processes in an aquifer system.</title>
        <authorList>
            <person name="Anantharaman K."/>
            <person name="Brown C.T."/>
            <person name="Hug L.A."/>
            <person name="Sharon I."/>
            <person name="Castelle C.J."/>
            <person name="Probst A.J."/>
            <person name="Thomas B.C."/>
            <person name="Singh A."/>
            <person name="Wilkins M.J."/>
            <person name="Karaoz U."/>
            <person name="Brodie E.L."/>
            <person name="Williams K.H."/>
            <person name="Hubbard S.S."/>
            <person name="Banfield J.F."/>
        </authorList>
    </citation>
    <scope>NUCLEOTIDE SEQUENCE [LARGE SCALE GENOMIC DNA]</scope>
</reference>
<evidence type="ECO:0000313" key="1">
    <source>
        <dbReference type="EMBL" id="OGG60661.1"/>
    </source>
</evidence>
<protein>
    <submittedName>
        <fullName evidence="1">Uncharacterized protein</fullName>
    </submittedName>
</protein>
<sequence length="82" mass="9391">MTKSNLTPLDPSPEMVSMAKYLSSLPPEEIAVFCLLEKEFMLKRSRMPSEGKQDRRDRFRYHARSFEVLAGALQATAAMPRE</sequence>